<dbReference type="SUPFAM" id="SSF55874">
    <property type="entry name" value="ATPase domain of HSP90 chaperone/DNA topoisomerase II/histidine kinase"/>
    <property type="match status" value="1"/>
</dbReference>
<dbReference type="GO" id="GO:0006298">
    <property type="term" value="P:mismatch repair"/>
    <property type="evidence" value="ECO:0007669"/>
    <property type="project" value="InterPro"/>
</dbReference>
<dbReference type="SMART" id="SM01340">
    <property type="entry name" value="DNA_mis_repair"/>
    <property type="match status" value="1"/>
</dbReference>
<name>A0A2T2NDK2_CORCC</name>
<dbReference type="GO" id="GO:0032389">
    <property type="term" value="C:MutLalpha complex"/>
    <property type="evidence" value="ECO:0007669"/>
    <property type="project" value="TreeGrafter"/>
</dbReference>
<dbReference type="GO" id="GO:0030983">
    <property type="term" value="F:mismatched DNA binding"/>
    <property type="evidence" value="ECO:0007669"/>
    <property type="project" value="InterPro"/>
</dbReference>
<reference evidence="4 5" key="1">
    <citation type="journal article" date="2018" name="Front. Microbiol.">
        <title>Genome-Wide Analysis of Corynespora cassiicola Leaf Fall Disease Putative Effectors.</title>
        <authorList>
            <person name="Lopez D."/>
            <person name="Ribeiro S."/>
            <person name="Label P."/>
            <person name="Fumanal B."/>
            <person name="Venisse J.S."/>
            <person name="Kohler A."/>
            <person name="de Oliveira R.R."/>
            <person name="Labutti K."/>
            <person name="Lipzen A."/>
            <person name="Lail K."/>
            <person name="Bauer D."/>
            <person name="Ohm R.A."/>
            <person name="Barry K.W."/>
            <person name="Spatafora J."/>
            <person name="Grigoriev I.V."/>
            <person name="Martin F.M."/>
            <person name="Pujade-Renaud V."/>
        </authorList>
    </citation>
    <scope>NUCLEOTIDE SEQUENCE [LARGE SCALE GENOMIC DNA]</scope>
    <source>
        <strain evidence="4 5">Philippines</strain>
    </source>
</reference>
<evidence type="ECO:0000256" key="2">
    <source>
        <dbReference type="ARBA" id="ARBA00022763"/>
    </source>
</evidence>
<protein>
    <recommendedName>
        <fullName evidence="3">DNA mismatch repair protein S5 domain-containing protein</fullName>
    </recommendedName>
</protein>
<evidence type="ECO:0000259" key="3">
    <source>
        <dbReference type="SMART" id="SM01340"/>
    </source>
</evidence>
<gene>
    <name evidence="4" type="ORF">BS50DRAFT_612667</name>
</gene>
<dbReference type="Pfam" id="PF02518">
    <property type="entry name" value="HATPase_c"/>
    <property type="match status" value="1"/>
</dbReference>
<dbReference type="Pfam" id="PF01119">
    <property type="entry name" value="DNA_mis_repair"/>
    <property type="match status" value="1"/>
</dbReference>
<dbReference type="SUPFAM" id="SSF54211">
    <property type="entry name" value="Ribosomal protein S5 domain 2-like"/>
    <property type="match status" value="1"/>
</dbReference>
<dbReference type="Gene3D" id="3.30.230.10">
    <property type="match status" value="1"/>
</dbReference>
<dbReference type="InterPro" id="IPR014721">
    <property type="entry name" value="Ribsml_uS5_D2-typ_fold_subgr"/>
</dbReference>
<dbReference type="InterPro" id="IPR013507">
    <property type="entry name" value="DNA_mismatch_S5_2-like"/>
</dbReference>
<keyword evidence="2" id="KW-0227">DNA damage</keyword>
<dbReference type="Gene3D" id="3.30.565.10">
    <property type="entry name" value="Histidine kinase-like ATPase, C-terminal domain"/>
    <property type="match status" value="1"/>
</dbReference>
<dbReference type="GO" id="GO:0140664">
    <property type="term" value="F:ATP-dependent DNA damage sensor activity"/>
    <property type="evidence" value="ECO:0007669"/>
    <property type="project" value="InterPro"/>
</dbReference>
<feature type="domain" description="DNA mismatch repair protein S5" evidence="3">
    <location>
        <begin position="229"/>
        <end position="355"/>
    </location>
</feature>
<feature type="non-terminal residue" evidence="4">
    <location>
        <position position="435"/>
    </location>
</feature>
<dbReference type="GO" id="GO:0061982">
    <property type="term" value="P:meiosis I cell cycle process"/>
    <property type="evidence" value="ECO:0007669"/>
    <property type="project" value="UniProtKB-ARBA"/>
</dbReference>
<comment type="similarity">
    <text evidence="1">Belongs to the DNA mismatch repair MutL/HexB family.</text>
</comment>
<dbReference type="InterPro" id="IPR038973">
    <property type="entry name" value="MutL/Mlh/Pms-like"/>
</dbReference>
<dbReference type="InterPro" id="IPR020568">
    <property type="entry name" value="Ribosomal_Su5_D2-typ_SF"/>
</dbReference>
<dbReference type="FunFam" id="3.30.565.10:FF:000017">
    <property type="entry name" value="PMS1 homolog 1, mismatch repair system component"/>
    <property type="match status" value="1"/>
</dbReference>
<dbReference type="InterPro" id="IPR036890">
    <property type="entry name" value="HATPase_C_sf"/>
</dbReference>
<dbReference type="GO" id="GO:0016887">
    <property type="term" value="F:ATP hydrolysis activity"/>
    <property type="evidence" value="ECO:0007669"/>
    <property type="project" value="InterPro"/>
</dbReference>
<organism evidence="4 5">
    <name type="scientific">Corynespora cassiicola Philippines</name>
    <dbReference type="NCBI Taxonomy" id="1448308"/>
    <lineage>
        <taxon>Eukaryota</taxon>
        <taxon>Fungi</taxon>
        <taxon>Dikarya</taxon>
        <taxon>Ascomycota</taxon>
        <taxon>Pezizomycotina</taxon>
        <taxon>Dothideomycetes</taxon>
        <taxon>Pleosporomycetidae</taxon>
        <taxon>Pleosporales</taxon>
        <taxon>Corynesporascaceae</taxon>
        <taxon>Corynespora</taxon>
    </lineage>
</organism>
<dbReference type="OrthoDB" id="10263226at2759"/>
<evidence type="ECO:0000256" key="1">
    <source>
        <dbReference type="ARBA" id="ARBA00006082"/>
    </source>
</evidence>
<dbReference type="EMBL" id="KZ678140">
    <property type="protein sequence ID" value="PSN63507.1"/>
    <property type="molecule type" value="Genomic_DNA"/>
</dbReference>
<dbReference type="PANTHER" id="PTHR10073">
    <property type="entry name" value="DNA MISMATCH REPAIR PROTEIN MLH, PMS, MUTL"/>
    <property type="match status" value="1"/>
</dbReference>
<dbReference type="PANTHER" id="PTHR10073:SF41">
    <property type="entry name" value="MISMATCH REPAIR PROTEIN, PUTATIVE (AFU_ORTHOLOGUE AFUA_8G05820)-RELATED"/>
    <property type="match status" value="1"/>
</dbReference>
<evidence type="ECO:0000313" key="5">
    <source>
        <dbReference type="Proteomes" id="UP000240883"/>
    </source>
</evidence>
<dbReference type="InterPro" id="IPR002099">
    <property type="entry name" value="MutL/Mlh/PMS"/>
</dbReference>
<sequence length="435" mass="48108">MAGSPDQVSRLGIVALPTTTVRQLGSSQALVDPSFVVKELIDNALDARASSIFVDISADTINTIVVKDTGHGIQEEDQPLIARRYCTSKIRDFHDVRDIGGNWLGFRGTALANIAEMSGTLEITTRVEGEPVARTLRFGGDGELILPIQVASAAAGTTVKVTGLFDHLPVRKLAAPKMATKWLAKIKRTIKAYALARPTVQFRFHVLKADNRNDFVYAPKAGADVEDSALKVIGRGAFQYDWIALETNGFDIRILLPISGCDMLRLSNDGPFLCVDCRPVSCERGILKQITTKVKDRLEEVNVNFNARKNIFFLMDIKCPKGSYDPNIEPAKDDVLFQDPYAVLEAVDELMKSYHSQSTFDLQAYIDTSSSAIQIAQADLMEAKTTMNMTGDIRHGSLQSIEEMPPSRFEHSKSLWRSNMYGVDEDDLEMLAEIQ</sequence>
<dbReference type="NCBIfam" id="TIGR00585">
    <property type="entry name" value="mutl"/>
    <property type="match status" value="1"/>
</dbReference>
<dbReference type="InterPro" id="IPR003594">
    <property type="entry name" value="HATPase_dom"/>
</dbReference>
<accession>A0A2T2NDK2</accession>
<evidence type="ECO:0000313" key="4">
    <source>
        <dbReference type="EMBL" id="PSN63507.1"/>
    </source>
</evidence>
<dbReference type="Proteomes" id="UP000240883">
    <property type="component" value="Unassembled WGS sequence"/>
</dbReference>
<proteinExistence type="inferred from homology"/>
<keyword evidence="5" id="KW-1185">Reference proteome</keyword>
<dbReference type="STRING" id="1448308.A0A2T2NDK2"/>
<dbReference type="GO" id="GO:0005524">
    <property type="term" value="F:ATP binding"/>
    <property type="evidence" value="ECO:0007669"/>
    <property type="project" value="InterPro"/>
</dbReference>
<dbReference type="AlphaFoldDB" id="A0A2T2NDK2"/>